<dbReference type="PATRIC" id="fig|1095750.3.peg.589"/>
<name>I0RAH3_9FIRM</name>
<evidence type="ECO:0000256" key="4">
    <source>
        <dbReference type="ARBA" id="ARBA00023004"/>
    </source>
</evidence>
<keyword evidence="4" id="KW-0408">Iron</keyword>
<organism evidence="6 7">
    <name type="scientific">Lachnoanaerobaculum saburreum F0468</name>
    <dbReference type="NCBI Taxonomy" id="1095750"/>
    <lineage>
        <taxon>Bacteria</taxon>
        <taxon>Bacillati</taxon>
        <taxon>Bacillota</taxon>
        <taxon>Clostridia</taxon>
        <taxon>Lachnospirales</taxon>
        <taxon>Lachnospiraceae</taxon>
        <taxon>Lachnoanaerobaculum</taxon>
    </lineage>
</organism>
<dbReference type="eggNOG" id="COG1775">
    <property type="taxonomic scope" value="Bacteria"/>
</dbReference>
<evidence type="ECO:0000313" key="6">
    <source>
        <dbReference type="EMBL" id="EIC96681.1"/>
    </source>
</evidence>
<dbReference type="EC" id="4.2.1.-" evidence="6"/>
<dbReference type="Gene3D" id="3.40.50.11900">
    <property type="match status" value="1"/>
</dbReference>
<evidence type="ECO:0000256" key="3">
    <source>
        <dbReference type="ARBA" id="ARBA00022723"/>
    </source>
</evidence>
<evidence type="ECO:0000313" key="7">
    <source>
        <dbReference type="Proteomes" id="UP000005039"/>
    </source>
</evidence>
<dbReference type="RefSeq" id="WP_008753200.1">
    <property type="nucleotide sequence ID" value="NZ_AJGH01000029.1"/>
</dbReference>
<dbReference type="InterPro" id="IPR010327">
    <property type="entry name" value="FldB/FldC_alpha/beta"/>
</dbReference>
<gene>
    <name evidence="6" type="ORF">HMPREF9970_2963</name>
</gene>
<dbReference type="GO" id="GO:0046872">
    <property type="term" value="F:metal ion binding"/>
    <property type="evidence" value="ECO:0007669"/>
    <property type="project" value="UniProtKB-KW"/>
</dbReference>
<comment type="similarity">
    <text evidence="2">Belongs to the FldB/FldC dehydratase alpha/beta subunit family.</text>
</comment>
<keyword evidence="3" id="KW-0479">Metal-binding</keyword>
<dbReference type="Pfam" id="PF06050">
    <property type="entry name" value="HGD-D"/>
    <property type="match status" value="1"/>
</dbReference>
<comment type="cofactor">
    <cofactor evidence="1">
        <name>[4Fe-4S] cluster</name>
        <dbReference type="ChEBI" id="CHEBI:49883"/>
    </cofactor>
</comment>
<sequence length="415" mass="47098">MAEEKKTEEKKVTAMKMINGLLAKSYKEAWEAKEKGIPVGWSTSVFPQEIVESFGLPLLYPENQAAGVAAKKESLSLQEKAEARGYSIDLCAYARTNFGLLENGGSENLNMPKPDFVCCCNNICNEVIKWYESLARELNIPLIMIDTAYNNSGEVSQSRIDYFVAQFKEAANQLEKISGKKFDPKKLEEVMAISAENGKLWKESMSLSKDVYPAPMNGFDLFSYMAVIVCYRGKKETTEAFKLLISELKEHIKNGTTSNRCEEKYRIMMEGIPCWPYIGYKMKTFGKYGVNMTGSVYPHAWALVYEKNDLEGLARAYCSMFNNVDLYKMSDYRINALKDGNCEGVFYHMNRSCKLMSFIQYQMARDVYEKTGLPYASFDGDQADPRAFSDAQFETRLQGLVEVMEHQKKDGGSTK</sequence>
<accession>I0RAH3</accession>
<keyword evidence="6" id="KW-0456">Lyase</keyword>
<comment type="caution">
    <text evidence="6">The sequence shown here is derived from an EMBL/GenBank/DDBJ whole genome shotgun (WGS) entry which is preliminary data.</text>
</comment>
<keyword evidence="5" id="KW-0411">Iron-sulfur</keyword>
<proteinExistence type="inferred from homology"/>
<dbReference type="GO" id="GO:0051536">
    <property type="term" value="F:iron-sulfur cluster binding"/>
    <property type="evidence" value="ECO:0007669"/>
    <property type="project" value="UniProtKB-KW"/>
</dbReference>
<dbReference type="Proteomes" id="UP000005039">
    <property type="component" value="Unassembled WGS sequence"/>
</dbReference>
<evidence type="ECO:0000256" key="2">
    <source>
        <dbReference type="ARBA" id="ARBA00005806"/>
    </source>
</evidence>
<dbReference type="OrthoDB" id="9810278at2"/>
<dbReference type="AlphaFoldDB" id="I0RAH3"/>
<keyword evidence="7" id="KW-1185">Reference proteome</keyword>
<evidence type="ECO:0000256" key="5">
    <source>
        <dbReference type="ARBA" id="ARBA00023014"/>
    </source>
</evidence>
<dbReference type="GO" id="GO:0016836">
    <property type="term" value="F:hydro-lyase activity"/>
    <property type="evidence" value="ECO:0007669"/>
    <property type="project" value="UniProtKB-ARBA"/>
</dbReference>
<dbReference type="EMBL" id="AJGH01000029">
    <property type="protein sequence ID" value="EIC96681.1"/>
    <property type="molecule type" value="Genomic_DNA"/>
</dbReference>
<evidence type="ECO:0000256" key="1">
    <source>
        <dbReference type="ARBA" id="ARBA00001966"/>
    </source>
</evidence>
<dbReference type="PANTHER" id="PTHR30548">
    <property type="entry name" value="2-HYDROXYGLUTARYL-COA DEHYDRATASE, D-COMPONENT-RELATED"/>
    <property type="match status" value="1"/>
</dbReference>
<protein>
    <submittedName>
        <fullName evidence="6">2-hydroxyglutaryl-CoA dehydratase, D-component</fullName>
        <ecNumber evidence="6">4.2.1.-</ecNumber>
    </submittedName>
</protein>
<reference evidence="6 7" key="1">
    <citation type="submission" date="2012-03" db="EMBL/GenBank/DDBJ databases">
        <authorList>
            <person name="Durkin A.S."/>
            <person name="McCorrison J."/>
            <person name="Torralba M."/>
            <person name="Gillis M."/>
            <person name="Methe B."/>
            <person name="Sutton G."/>
            <person name="Nelson K.E."/>
        </authorList>
    </citation>
    <scope>NUCLEOTIDE SEQUENCE [LARGE SCALE GENOMIC DNA]</scope>
    <source>
        <strain evidence="6 7">F0468</strain>
    </source>
</reference>
<dbReference type="Gene3D" id="3.40.50.11890">
    <property type="match status" value="1"/>
</dbReference>
<dbReference type="PANTHER" id="PTHR30548:SF4">
    <property type="entry name" value="SUBUNIT OF OXYGEN-SENSITIVE 2-HYDROXYISOCAPROYL-COA DEHYDRATASE"/>
    <property type="match status" value="1"/>
</dbReference>